<name>X0ZHX2_9ZZZZ</name>
<comment type="caution">
    <text evidence="1">The sequence shown here is derived from an EMBL/GenBank/DDBJ whole genome shotgun (WGS) entry which is preliminary data.</text>
</comment>
<evidence type="ECO:0000313" key="1">
    <source>
        <dbReference type="EMBL" id="GAG69225.1"/>
    </source>
</evidence>
<dbReference type="EMBL" id="BART01008129">
    <property type="protein sequence ID" value="GAG69225.1"/>
    <property type="molecule type" value="Genomic_DNA"/>
</dbReference>
<reference evidence="1" key="1">
    <citation type="journal article" date="2014" name="Front. Microbiol.">
        <title>High frequency of phylogenetically diverse reductive dehalogenase-homologous genes in deep subseafloor sedimentary metagenomes.</title>
        <authorList>
            <person name="Kawai M."/>
            <person name="Futagami T."/>
            <person name="Toyoda A."/>
            <person name="Takaki Y."/>
            <person name="Nishi S."/>
            <person name="Hori S."/>
            <person name="Arai W."/>
            <person name="Tsubouchi T."/>
            <person name="Morono Y."/>
            <person name="Uchiyama I."/>
            <person name="Ito T."/>
            <person name="Fujiyama A."/>
            <person name="Inagaki F."/>
            <person name="Takami H."/>
        </authorList>
    </citation>
    <scope>NUCLEOTIDE SEQUENCE</scope>
    <source>
        <strain evidence="1">Expedition CK06-06</strain>
    </source>
</reference>
<organism evidence="1">
    <name type="scientific">marine sediment metagenome</name>
    <dbReference type="NCBI Taxonomy" id="412755"/>
    <lineage>
        <taxon>unclassified sequences</taxon>
        <taxon>metagenomes</taxon>
        <taxon>ecological metagenomes</taxon>
    </lineage>
</organism>
<sequence length="67" mass="7849">MQLAKIINGKKFMWDGKDYPDKKSALDAAQKYKNDGFETEVFKEEKNFYVFTRRVVEEVVVEGQPTI</sequence>
<accession>X0ZHX2</accession>
<proteinExistence type="predicted"/>
<protein>
    <submittedName>
        <fullName evidence="1">Uncharacterized protein</fullName>
    </submittedName>
</protein>
<gene>
    <name evidence="1" type="ORF">S01H4_18351</name>
</gene>
<dbReference type="AlphaFoldDB" id="X0ZHX2"/>